<sequence length="94" mass="10376">MRPRGFSADCTKCFQILCGCMSLNGLNQLIEKNATYARQQVKAARCSCTQVSAETSVVRLTSLLWRNWLARSAVNRKVGGSNPPRSVFLLLDAP</sequence>
<evidence type="ECO:0000313" key="1">
    <source>
        <dbReference type="EMBL" id="GAU91143.1"/>
    </source>
</evidence>
<dbReference type="AlphaFoldDB" id="A0A1D1UXH2"/>
<dbReference type="EMBL" id="BDGG01000002">
    <property type="protein sequence ID" value="GAU91143.1"/>
    <property type="molecule type" value="Genomic_DNA"/>
</dbReference>
<reference evidence="1 2" key="1">
    <citation type="journal article" date="2016" name="Nat. Commun.">
        <title>Extremotolerant tardigrade genome and improved radiotolerance of human cultured cells by tardigrade-unique protein.</title>
        <authorList>
            <person name="Hashimoto T."/>
            <person name="Horikawa D.D."/>
            <person name="Saito Y."/>
            <person name="Kuwahara H."/>
            <person name="Kozuka-Hata H."/>
            <person name="Shin-I T."/>
            <person name="Minakuchi Y."/>
            <person name="Ohishi K."/>
            <person name="Motoyama A."/>
            <person name="Aizu T."/>
            <person name="Enomoto A."/>
            <person name="Kondo K."/>
            <person name="Tanaka S."/>
            <person name="Hara Y."/>
            <person name="Koshikawa S."/>
            <person name="Sagara H."/>
            <person name="Miura T."/>
            <person name="Yokobori S."/>
            <person name="Miyagawa K."/>
            <person name="Suzuki Y."/>
            <person name="Kubo T."/>
            <person name="Oyama M."/>
            <person name="Kohara Y."/>
            <person name="Fujiyama A."/>
            <person name="Arakawa K."/>
            <person name="Katayama T."/>
            <person name="Toyoda A."/>
            <person name="Kunieda T."/>
        </authorList>
    </citation>
    <scope>NUCLEOTIDE SEQUENCE [LARGE SCALE GENOMIC DNA]</scope>
    <source>
        <strain evidence="1 2">YOKOZUNA-1</strain>
    </source>
</reference>
<comment type="caution">
    <text evidence="1">The sequence shown here is derived from an EMBL/GenBank/DDBJ whole genome shotgun (WGS) entry which is preliminary data.</text>
</comment>
<keyword evidence="2" id="KW-1185">Reference proteome</keyword>
<gene>
    <name evidence="1" type="primary">RvY_03457-1</name>
    <name evidence="1" type="synonym">RvY_03457.1</name>
    <name evidence="1" type="ORF">RvY_03457</name>
</gene>
<dbReference type="OrthoDB" id="10064117at2759"/>
<dbReference type="Proteomes" id="UP000186922">
    <property type="component" value="Unassembled WGS sequence"/>
</dbReference>
<organism evidence="1 2">
    <name type="scientific">Ramazzottius varieornatus</name>
    <name type="common">Water bear</name>
    <name type="synonym">Tardigrade</name>
    <dbReference type="NCBI Taxonomy" id="947166"/>
    <lineage>
        <taxon>Eukaryota</taxon>
        <taxon>Metazoa</taxon>
        <taxon>Ecdysozoa</taxon>
        <taxon>Tardigrada</taxon>
        <taxon>Eutardigrada</taxon>
        <taxon>Parachela</taxon>
        <taxon>Hypsibioidea</taxon>
        <taxon>Ramazzottiidae</taxon>
        <taxon>Ramazzottius</taxon>
    </lineage>
</organism>
<proteinExistence type="predicted"/>
<name>A0A1D1UXH2_RAMVA</name>
<protein>
    <submittedName>
        <fullName evidence="1">Uncharacterized protein</fullName>
    </submittedName>
</protein>
<evidence type="ECO:0000313" key="2">
    <source>
        <dbReference type="Proteomes" id="UP000186922"/>
    </source>
</evidence>
<accession>A0A1D1UXH2</accession>
<dbReference type="AntiFam" id="ANF00010">
    <property type="entry name" value="tRNA translation"/>
</dbReference>